<dbReference type="InterPro" id="IPR005794">
    <property type="entry name" value="Fmt"/>
</dbReference>
<dbReference type="HAMAP" id="MF_00182">
    <property type="entry name" value="Formyl_trans"/>
    <property type="match status" value="1"/>
</dbReference>
<protein>
    <recommendedName>
        <fullName evidence="2 5">Methionyl-tRNA formyltransferase</fullName>
        <ecNumber evidence="2 5">2.1.2.9</ecNumber>
    </recommendedName>
</protein>
<dbReference type="InterPro" id="IPR002376">
    <property type="entry name" value="Formyl_transf_N"/>
</dbReference>
<dbReference type="InterPro" id="IPR036477">
    <property type="entry name" value="Formyl_transf_N_sf"/>
</dbReference>
<evidence type="ECO:0000313" key="9">
    <source>
        <dbReference type="Proteomes" id="UP000326169"/>
    </source>
</evidence>
<dbReference type="SUPFAM" id="SSF53328">
    <property type="entry name" value="Formyltransferase"/>
    <property type="match status" value="1"/>
</dbReference>
<dbReference type="CDD" id="cd08646">
    <property type="entry name" value="FMT_core_Met-tRNA-FMT_N"/>
    <property type="match status" value="1"/>
</dbReference>
<dbReference type="EC" id="2.1.2.9" evidence="2 5"/>
<dbReference type="InterPro" id="IPR044135">
    <property type="entry name" value="Met-tRNA-FMT_C"/>
</dbReference>
<feature type="domain" description="Formyl transferase N-terminal" evidence="6">
    <location>
        <begin position="1"/>
        <end position="181"/>
    </location>
</feature>
<dbReference type="InterPro" id="IPR041711">
    <property type="entry name" value="Met-tRNA-FMT_N"/>
</dbReference>
<dbReference type="GeneID" id="301684059"/>
<dbReference type="Pfam" id="PF02911">
    <property type="entry name" value="Formyl_trans_C"/>
    <property type="match status" value="1"/>
</dbReference>
<comment type="function">
    <text evidence="5">Attaches a formyl group to the free amino group of methionyl-tRNA(fMet). The formyl group appears to play a dual role in the initiator identity of N-formylmethionyl-tRNA by promoting its recognition by IF2 and preventing the misappropriation of this tRNA by the elongation apparatus.</text>
</comment>
<dbReference type="PANTHER" id="PTHR11138">
    <property type="entry name" value="METHIONYL-TRNA FORMYLTRANSFERASE"/>
    <property type="match status" value="1"/>
</dbReference>
<dbReference type="PROSITE" id="PS00373">
    <property type="entry name" value="GART"/>
    <property type="match status" value="1"/>
</dbReference>
<name>A0A5M3T8J6_LIMPL</name>
<evidence type="ECO:0000313" key="8">
    <source>
        <dbReference type="EMBL" id="GCE95197.1"/>
    </source>
</evidence>
<accession>A0A5M3T8J6</accession>
<comment type="catalytic activity">
    <reaction evidence="5">
        <text>L-methionyl-tRNA(fMet) + (6R)-10-formyltetrahydrofolate = N-formyl-L-methionyl-tRNA(fMet) + (6S)-5,6,7,8-tetrahydrofolate + H(+)</text>
        <dbReference type="Rhea" id="RHEA:24380"/>
        <dbReference type="Rhea" id="RHEA-COMP:9952"/>
        <dbReference type="Rhea" id="RHEA-COMP:9953"/>
        <dbReference type="ChEBI" id="CHEBI:15378"/>
        <dbReference type="ChEBI" id="CHEBI:57453"/>
        <dbReference type="ChEBI" id="CHEBI:78530"/>
        <dbReference type="ChEBI" id="CHEBI:78844"/>
        <dbReference type="ChEBI" id="CHEBI:195366"/>
        <dbReference type="EC" id="2.1.2.9"/>
    </reaction>
</comment>
<keyword evidence="4 5" id="KW-0648">Protein biosynthesis</keyword>
<comment type="caution">
    <text evidence="8">The sequence shown here is derived from an EMBL/GenBank/DDBJ whole genome shotgun (WGS) entry which is preliminary data.</text>
</comment>
<evidence type="ECO:0000259" key="6">
    <source>
        <dbReference type="Pfam" id="PF00551"/>
    </source>
</evidence>
<proteinExistence type="inferred from homology"/>
<dbReference type="Pfam" id="PF00551">
    <property type="entry name" value="Formyl_trans_N"/>
    <property type="match status" value="1"/>
</dbReference>
<organism evidence="8 9">
    <name type="scientific">Limnospira platensis NIES-46</name>
    <dbReference type="NCBI Taxonomy" id="1236695"/>
    <lineage>
        <taxon>Bacteria</taxon>
        <taxon>Bacillati</taxon>
        <taxon>Cyanobacteriota</taxon>
        <taxon>Cyanophyceae</taxon>
        <taxon>Oscillatoriophycideae</taxon>
        <taxon>Oscillatoriales</taxon>
        <taxon>Sirenicapillariaceae</taxon>
        <taxon>Limnospira</taxon>
    </lineage>
</organism>
<dbReference type="RefSeq" id="WP_014274890.1">
    <property type="nucleotide sequence ID" value="NZ_BIMW01000124.1"/>
</dbReference>
<evidence type="ECO:0000256" key="1">
    <source>
        <dbReference type="ARBA" id="ARBA00010699"/>
    </source>
</evidence>
<sequence>MRLVFFGTPEFAVPSLQRLLTDEQFQVVGVVTQPDKRRGRGSKTSPSPVKAIAMGAGLPVWQPRRIKKDPQTLANLREVEADVFVVVAYGQILSLELLQIPKLGCVNAHGSILPKYRGAAPIQWCLYHGETETGITTMLMDEGMDTGPMLLKSYTPISWEDQAANLAERLAHMAAELLTETLLQMRSQTIQPIPQDHTQATLAPLIKPEDYQLDWSKSAPALHNQIRAFYPHCVTTFRGQSLKISGSVPLGSVPQTELPPPLARLSTADINPGKIGEIVAIAKRFGPIVQTGSGYLLVSEVKLPGKRVQSGWDFVNGTRVAIGEILD</sequence>
<keyword evidence="9" id="KW-1185">Reference proteome</keyword>
<dbReference type="Gene3D" id="3.40.50.12230">
    <property type="match status" value="1"/>
</dbReference>
<dbReference type="EMBL" id="BIMW01000124">
    <property type="protein sequence ID" value="GCE95197.1"/>
    <property type="molecule type" value="Genomic_DNA"/>
</dbReference>
<gene>
    <name evidence="5 8" type="primary">fmt</name>
    <name evidence="8" type="ORF">NIES46_32590</name>
</gene>
<dbReference type="NCBIfam" id="TIGR00460">
    <property type="entry name" value="fmt"/>
    <property type="match status" value="1"/>
</dbReference>
<evidence type="ECO:0000256" key="5">
    <source>
        <dbReference type="HAMAP-Rule" id="MF_00182"/>
    </source>
</evidence>
<evidence type="ECO:0000256" key="2">
    <source>
        <dbReference type="ARBA" id="ARBA00012261"/>
    </source>
</evidence>
<dbReference type="Proteomes" id="UP000326169">
    <property type="component" value="Unassembled WGS sequence"/>
</dbReference>
<keyword evidence="3 5" id="KW-0808">Transferase</keyword>
<dbReference type="InterPro" id="IPR011034">
    <property type="entry name" value="Formyl_transferase-like_C_sf"/>
</dbReference>
<evidence type="ECO:0000256" key="4">
    <source>
        <dbReference type="ARBA" id="ARBA00022917"/>
    </source>
</evidence>
<evidence type="ECO:0000256" key="3">
    <source>
        <dbReference type="ARBA" id="ARBA00022679"/>
    </source>
</evidence>
<reference evidence="8 9" key="1">
    <citation type="journal article" date="2019" name="J Genomics">
        <title>The Draft Genome of a Hydrogen-producing Cyanobacterium, Arthrospira platensis NIES-46.</title>
        <authorList>
            <person name="Suzuki S."/>
            <person name="Yamaguchi H."/>
            <person name="Kawachi M."/>
        </authorList>
    </citation>
    <scope>NUCLEOTIDE SEQUENCE [LARGE SCALE GENOMIC DNA]</scope>
    <source>
        <strain evidence="8 9">NIES-46</strain>
    </source>
</reference>
<comment type="similarity">
    <text evidence="1 5">Belongs to the Fmt family.</text>
</comment>
<dbReference type="InterPro" id="IPR005793">
    <property type="entry name" value="Formyl_trans_C"/>
</dbReference>
<dbReference type="CDD" id="cd08704">
    <property type="entry name" value="Met_tRNA_FMT_C"/>
    <property type="match status" value="1"/>
</dbReference>
<feature type="domain" description="Formyl transferase C-terminal" evidence="7">
    <location>
        <begin position="206"/>
        <end position="318"/>
    </location>
</feature>
<evidence type="ECO:0000259" key="7">
    <source>
        <dbReference type="Pfam" id="PF02911"/>
    </source>
</evidence>
<dbReference type="PANTHER" id="PTHR11138:SF5">
    <property type="entry name" value="METHIONYL-TRNA FORMYLTRANSFERASE, MITOCHONDRIAL"/>
    <property type="match status" value="1"/>
</dbReference>
<feature type="binding site" evidence="5">
    <location>
        <begin position="111"/>
        <end position="114"/>
    </location>
    <ligand>
        <name>(6S)-5,6,7,8-tetrahydrofolate</name>
        <dbReference type="ChEBI" id="CHEBI:57453"/>
    </ligand>
</feature>
<dbReference type="SUPFAM" id="SSF50486">
    <property type="entry name" value="FMT C-terminal domain-like"/>
    <property type="match status" value="1"/>
</dbReference>
<dbReference type="InterPro" id="IPR001555">
    <property type="entry name" value="GART_AS"/>
</dbReference>